<organism evidence="2 3">
    <name type="scientific">Flavobacterium subsaxonicum WB 4.1-42 = DSM 21790</name>
    <dbReference type="NCBI Taxonomy" id="1121898"/>
    <lineage>
        <taxon>Bacteria</taxon>
        <taxon>Pseudomonadati</taxon>
        <taxon>Bacteroidota</taxon>
        <taxon>Flavobacteriia</taxon>
        <taxon>Flavobacteriales</taxon>
        <taxon>Flavobacteriaceae</taxon>
        <taxon>Flavobacterium</taxon>
    </lineage>
</organism>
<protein>
    <recommendedName>
        <fullName evidence="4">Redox-active disulfide protein 2</fullName>
    </recommendedName>
</protein>
<reference evidence="2 3" key="1">
    <citation type="submission" date="2013-09" db="EMBL/GenBank/DDBJ databases">
        <authorList>
            <person name="Zeng Z."/>
            <person name="Chen C."/>
        </authorList>
    </citation>
    <scope>NUCLEOTIDE SEQUENCE [LARGE SCALE GENOMIC DNA]</scope>
    <source>
        <strain evidence="2 3">WB 4.1-42</strain>
    </source>
</reference>
<proteinExistence type="predicted"/>
<comment type="caution">
    <text evidence="2">The sequence shown here is derived from an EMBL/GenBank/DDBJ whole genome shotgun (WGS) entry which is preliminary data.</text>
</comment>
<evidence type="ECO:0000313" key="2">
    <source>
        <dbReference type="EMBL" id="KGO94664.1"/>
    </source>
</evidence>
<dbReference type="OrthoDB" id="771226at2"/>
<dbReference type="Proteomes" id="UP000030111">
    <property type="component" value="Unassembled WGS sequence"/>
</dbReference>
<dbReference type="RefSeq" id="WP_026992043.1">
    <property type="nucleotide sequence ID" value="NZ_JRLY01000001.1"/>
</dbReference>
<name>A0A0A2MQU7_9FLAO</name>
<dbReference type="EMBL" id="JRLY01000001">
    <property type="protein sequence ID" value="KGO94664.1"/>
    <property type="molecule type" value="Genomic_DNA"/>
</dbReference>
<dbReference type="STRING" id="1121898.GCA_000422725_00603"/>
<keyword evidence="1" id="KW-0472">Membrane</keyword>
<feature type="transmembrane region" description="Helical" evidence="1">
    <location>
        <begin position="21"/>
        <end position="45"/>
    </location>
</feature>
<gene>
    <name evidence="2" type="ORF">Q766_00645</name>
</gene>
<dbReference type="eggNOG" id="ENOG5030RE6">
    <property type="taxonomic scope" value="Bacteria"/>
</dbReference>
<keyword evidence="1" id="KW-1133">Transmembrane helix</keyword>
<accession>A0A0A2MQU7</accession>
<feature type="transmembrane region" description="Helical" evidence="1">
    <location>
        <begin position="51"/>
        <end position="70"/>
    </location>
</feature>
<evidence type="ECO:0000313" key="3">
    <source>
        <dbReference type="Proteomes" id="UP000030111"/>
    </source>
</evidence>
<sequence length="83" mass="9162">MKKTRPLNELSMDELQQKKKVVLGATIGLGIVMVVACIISIYVAIIAKQPALLVIAVCCPTTFLPIFINLQRVNSEIKNRPNQ</sequence>
<evidence type="ECO:0008006" key="4">
    <source>
        <dbReference type="Google" id="ProtNLM"/>
    </source>
</evidence>
<keyword evidence="3" id="KW-1185">Reference proteome</keyword>
<evidence type="ECO:0000256" key="1">
    <source>
        <dbReference type="SAM" id="Phobius"/>
    </source>
</evidence>
<dbReference type="AlphaFoldDB" id="A0A0A2MQU7"/>
<keyword evidence="1" id="KW-0812">Transmembrane</keyword>